<dbReference type="Proteomes" id="UP001283361">
    <property type="component" value="Unassembled WGS sequence"/>
</dbReference>
<gene>
    <name evidence="2" type="ORF">RRG08_034880</name>
</gene>
<dbReference type="EMBL" id="JAWDGP010003386">
    <property type="protein sequence ID" value="KAK3774787.1"/>
    <property type="molecule type" value="Genomic_DNA"/>
</dbReference>
<name>A0AAE0ZSX4_9GAST</name>
<feature type="compositionally biased region" description="Polar residues" evidence="1">
    <location>
        <begin position="1"/>
        <end position="26"/>
    </location>
</feature>
<protein>
    <submittedName>
        <fullName evidence="2">Uncharacterized protein</fullName>
    </submittedName>
</protein>
<comment type="caution">
    <text evidence="2">The sequence shown here is derived from an EMBL/GenBank/DDBJ whole genome shotgun (WGS) entry which is preliminary data.</text>
</comment>
<proteinExistence type="predicted"/>
<reference evidence="2" key="1">
    <citation type="journal article" date="2023" name="G3 (Bethesda)">
        <title>A reference genome for the long-term kleptoplast-retaining sea slug Elysia crispata morphotype clarki.</title>
        <authorList>
            <person name="Eastman K.E."/>
            <person name="Pendleton A.L."/>
            <person name="Shaikh M.A."/>
            <person name="Suttiyut T."/>
            <person name="Ogas R."/>
            <person name="Tomko P."/>
            <person name="Gavelis G."/>
            <person name="Widhalm J.R."/>
            <person name="Wisecaver J.H."/>
        </authorList>
    </citation>
    <scope>NUCLEOTIDE SEQUENCE</scope>
    <source>
        <strain evidence="2">ECLA1</strain>
    </source>
</reference>
<evidence type="ECO:0000313" key="3">
    <source>
        <dbReference type="Proteomes" id="UP001283361"/>
    </source>
</evidence>
<sequence length="80" mass="8200">MDTPTQAVFSSRSSASPRQDIPNVTTDCGARGGQSGEDTSNGTLSLVSEASSTDGISDLASPASHREQSVRGKDKNGDKS</sequence>
<evidence type="ECO:0000313" key="2">
    <source>
        <dbReference type="EMBL" id="KAK3774787.1"/>
    </source>
</evidence>
<organism evidence="2 3">
    <name type="scientific">Elysia crispata</name>
    <name type="common">lettuce slug</name>
    <dbReference type="NCBI Taxonomy" id="231223"/>
    <lineage>
        <taxon>Eukaryota</taxon>
        <taxon>Metazoa</taxon>
        <taxon>Spiralia</taxon>
        <taxon>Lophotrochozoa</taxon>
        <taxon>Mollusca</taxon>
        <taxon>Gastropoda</taxon>
        <taxon>Heterobranchia</taxon>
        <taxon>Euthyneura</taxon>
        <taxon>Panpulmonata</taxon>
        <taxon>Sacoglossa</taxon>
        <taxon>Placobranchoidea</taxon>
        <taxon>Plakobranchidae</taxon>
        <taxon>Elysia</taxon>
    </lineage>
</organism>
<accession>A0AAE0ZSX4</accession>
<feature type="region of interest" description="Disordered" evidence="1">
    <location>
        <begin position="1"/>
        <end position="80"/>
    </location>
</feature>
<dbReference type="AlphaFoldDB" id="A0AAE0ZSX4"/>
<feature type="compositionally biased region" description="Polar residues" evidence="1">
    <location>
        <begin position="36"/>
        <end position="55"/>
    </location>
</feature>
<keyword evidence="3" id="KW-1185">Reference proteome</keyword>
<feature type="compositionally biased region" description="Basic and acidic residues" evidence="1">
    <location>
        <begin position="64"/>
        <end position="80"/>
    </location>
</feature>
<evidence type="ECO:0000256" key="1">
    <source>
        <dbReference type="SAM" id="MobiDB-lite"/>
    </source>
</evidence>